<protein>
    <submittedName>
        <fullName evidence="2">Uncharacterized protein</fullName>
    </submittedName>
</protein>
<dbReference type="Proteomes" id="UP000034006">
    <property type="component" value="Unassembled WGS sequence"/>
</dbReference>
<keyword evidence="1" id="KW-0472">Membrane</keyword>
<sequence>MSNQILFWIVLVVWALIFLGLGFWIYKATRRTLPIIVMALFLLVSAFLAYGNFFPSGIAAPTSDCTPATVVTEITNQVVYVDLRDGDRIMPSVVTVKPVLGGKNLIVVTDPGFAMDIIYQSMIFSSYKLEGSQAEVLCFVAQLPEAKDAVKVYIGNEIPNGYTSVEKAKGWWDSLTTRTYSTDEEDLDAGKAIPSFIPAGATKEMRTISPTGNEADYGQFWITTQPGQVVHYVVLSGYKFTIMAGYEGTNFHYATVAANFFDNVIQKTGYVVEQDHVWGVKLVLCGPATATDTILNSAYTTDAGLTVPVHAEWQTSLSGWACEKVGE</sequence>
<accession>A0A0G1KVI0</accession>
<dbReference type="STRING" id="1618387.UW44_C0006G0047"/>
<evidence type="ECO:0000256" key="1">
    <source>
        <dbReference type="SAM" id="Phobius"/>
    </source>
</evidence>
<evidence type="ECO:0000313" key="3">
    <source>
        <dbReference type="Proteomes" id="UP000034006"/>
    </source>
</evidence>
<name>A0A0G1KVI0_9BACT</name>
<organism evidence="2 3">
    <name type="scientific">Candidatus Collierbacteria bacterium GW2011_GWB2_44_22</name>
    <dbReference type="NCBI Taxonomy" id="1618387"/>
    <lineage>
        <taxon>Bacteria</taxon>
        <taxon>Candidatus Collieribacteriota</taxon>
    </lineage>
</organism>
<comment type="caution">
    <text evidence="2">The sequence shown here is derived from an EMBL/GenBank/DDBJ whole genome shotgun (WGS) entry which is preliminary data.</text>
</comment>
<reference evidence="2 3" key="1">
    <citation type="journal article" date="2015" name="Nature">
        <title>rRNA introns, odd ribosomes, and small enigmatic genomes across a large radiation of phyla.</title>
        <authorList>
            <person name="Brown C.T."/>
            <person name="Hug L.A."/>
            <person name="Thomas B.C."/>
            <person name="Sharon I."/>
            <person name="Castelle C.J."/>
            <person name="Singh A."/>
            <person name="Wilkins M.J."/>
            <person name="Williams K.H."/>
            <person name="Banfield J.F."/>
        </authorList>
    </citation>
    <scope>NUCLEOTIDE SEQUENCE [LARGE SCALE GENOMIC DNA]</scope>
</reference>
<keyword evidence="1" id="KW-1133">Transmembrane helix</keyword>
<feature type="transmembrane region" description="Helical" evidence="1">
    <location>
        <begin position="33"/>
        <end position="53"/>
    </location>
</feature>
<keyword evidence="1" id="KW-0812">Transmembrane</keyword>
<dbReference type="EMBL" id="LCIH01000006">
    <property type="protein sequence ID" value="KKT51929.1"/>
    <property type="molecule type" value="Genomic_DNA"/>
</dbReference>
<feature type="transmembrane region" description="Helical" evidence="1">
    <location>
        <begin position="6"/>
        <end position="26"/>
    </location>
</feature>
<gene>
    <name evidence="2" type="ORF">UW44_C0006G0047</name>
</gene>
<evidence type="ECO:0000313" key="2">
    <source>
        <dbReference type="EMBL" id="KKT51929.1"/>
    </source>
</evidence>
<dbReference type="AlphaFoldDB" id="A0A0G1KVI0"/>
<proteinExistence type="predicted"/>